<evidence type="ECO:0000256" key="1">
    <source>
        <dbReference type="ARBA" id="ARBA00009437"/>
    </source>
</evidence>
<dbReference type="EMBL" id="FMZZ01000007">
    <property type="protein sequence ID" value="SDD10390.1"/>
    <property type="molecule type" value="Genomic_DNA"/>
</dbReference>
<keyword evidence="7" id="KW-1185">Reference proteome</keyword>
<dbReference type="CDD" id="cd08414">
    <property type="entry name" value="PBP2_LTTR_aromatics_like"/>
    <property type="match status" value="1"/>
</dbReference>
<evidence type="ECO:0000256" key="2">
    <source>
        <dbReference type="ARBA" id="ARBA00023015"/>
    </source>
</evidence>
<sequence>MAAIDLRLLAQFVAVAEEGGFGRAAVRLHMAQPPLSAAVRRLERELGGPLFVRTSRGVRLTAAGAVFLDEARAVLARADRAVDTGRRAVAGLAGRLRLGFVGSATFDLLPRLLAAFRARHPDVRLDLTEAPTAAQVRSLRADTTDAGLGCPPIHDDDGLLTAEVVFREPYVAAVPAGHPLAARAAIGLAELSDEPFVLFPRDLGPGLHGRILAACQAAGFTPKVAQEAVALQTIAALVVGGVGVALLPASARAVPRSGVGYLDLADPPTHELALIHRRADVSPVLARFRAVLADLTEAPVPPG</sequence>
<gene>
    <name evidence="6" type="ORF">SAMN05216174_107147</name>
</gene>
<evidence type="ECO:0000313" key="6">
    <source>
        <dbReference type="EMBL" id="SDD10390.1"/>
    </source>
</evidence>
<name>A0A1G6S0E3_9PSEU</name>
<dbReference type="Pfam" id="PF03466">
    <property type="entry name" value="LysR_substrate"/>
    <property type="match status" value="1"/>
</dbReference>
<dbReference type="Gene3D" id="3.40.190.10">
    <property type="entry name" value="Periplasmic binding protein-like II"/>
    <property type="match status" value="2"/>
</dbReference>
<dbReference type="SUPFAM" id="SSF46785">
    <property type="entry name" value="Winged helix' DNA-binding domain"/>
    <property type="match status" value="1"/>
</dbReference>
<dbReference type="PANTHER" id="PTHR30346">
    <property type="entry name" value="TRANSCRIPTIONAL DUAL REGULATOR HCAR-RELATED"/>
    <property type="match status" value="1"/>
</dbReference>
<dbReference type="RefSeq" id="WP_175482866.1">
    <property type="nucleotide sequence ID" value="NZ_FMZZ01000007.1"/>
</dbReference>
<dbReference type="Proteomes" id="UP000199501">
    <property type="component" value="Unassembled WGS sequence"/>
</dbReference>
<accession>A0A1G6S0E3</accession>
<evidence type="ECO:0000256" key="3">
    <source>
        <dbReference type="ARBA" id="ARBA00023125"/>
    </source>
</evidence>
<keyword evidence="2" id="KW-0805">Transcription regulation</keyword>
<dbReference type="InterPro" id="IPR005119">
    <property type="entry name" value="LysR_subst-bd"/>
</dbReference>
<evidence type="ECO:0000259" key="5">
    <source>
        <dbReference type="PROSITE" id="PS50931"/>
    </source>
</evidence>
<feature type="domain" description="HTH lysR-type" evidence="5">
    <location>
        <begin position="4"/>
        <end position="61"/>
    </location>
</feature>
<dbReference type="Gene3D" id="1.10.10.10">
    <property type="entry name" value="Winged helix-like DNA-binding domain superfamily/Winged helix DNA-binding domain"/>
    <property type="match status" value="1"/>
</dbReference>
<dbReference type="FunFam" id="1.10.10.10:FF:000001">
    <property type="entry name" value="LysR family transcriptional regulator"/>
    <property type="match status" value="1"/>
</dbReference>
<dbReference type="InterPro" id="IPR000847">
    <property type="entry name" value="LysR_HTH_N"/>
</dbReference>
<dbReference type="GO" id="GO:0032993">
    <property type="term" value="C:protein-DNA complex"/>
    <property type="evidence" value="ECO:0007669"/>
    <property type="project" value="TreeGrafter"/>
</dbReference>
<dbReference type="InterPro" id="IPR036388">
    <property type="entry name" value="WH-like_DNA-bd_sf"/>
</dbReference>
<dbReference type="InterPro" id="IPR036390">
    <property type="entry name" value="WH_DNA-bd_sf"/>
</dbReference>
<organism evidence="6 7">
    <name type="scientific">Actinokineospora iranica</name>
    <dbReference type="NCBI Taxonomy" id="1271860"/>
    <lineage>
        <taxon>Bacteria</taxon>
        <taxon>Bacillati</taxon>
        <taxon>Actinomycetota</taxon>
        <taxon>Actinomycetes</taxon>
        <taxon>Pseudonocardiales</taxon>
        <taxon>Pseudonocardiaceae</taxon>
        <taxon>Actinokineospora</taxon>
    </lineage>
</organism>
<reference evidence="7" key="1">
    <citation type="submission" date="2016-10" db="EMBL/GenBank/DDBJ databases">
        <authorList>
            <person name="Varghese N."/>
            <person name="Submissions S."/>
        </authorList>
    </citation>
    <scope>NUCLEOTIDE SEQUENCE [LARGE SCALE GENOMIC DNA]</scope>
    <source>
        <strain evidence="7">IBRC-M 10403</strain>
    </source>
</reference>
<dbReference type="PRINTS" id="PR00039">
    <property type="entry name" value="HTHLYSR"/>
</dbReference>
<comment type="similarity">
    <text evidence="1">Belongs to the LysR transcriptional regulatory family.</text>
</comment>
<dbReference type="GO" id="GO:0003677">
    <property type="term" value="F:DNA binding"/>
    <property type="evidence" value="ECO:0007669"/>
    <property type="project" value="UniProtKB-KW"/>
</dbReference>
<dbReference type="PANTHER" id="PTHR30346:SF28">
    <property type="entry name" value="HTH-TYPE TRANSCRIPTIONAL REGULATOR CYNR"/>
    <property type="match status" value="1"/>
</dbReference>
<dbReference type="AlphaFoldDB" id="A0A1G6S0E3"/>
<proteinExistence type="inferred from homology"/>
<dbReference type="SUPFAM" id="SSF53850">
    <property type="entry name" value="Periplasmic binding protein-like II"/>
    <property type="match status" value="1"/>
</dbReference>
<dbReference type="GO" id="GO:0003700">
    <property type="term" value="F:DNA-binding transcription factor activity"/>
    <property type="evidence" value="ECO:0007669"/>
    <property type="project" value="InterPro"/>
</dbReference>
<keyword evidence="4" id="KW-0804">Transcription</keyword>
<dbReference type="Pfam" id="PF00126">
    <property type="entry name" value="HTH_1"/>
    <property type="match status" value="1"/>
</dbReference>
<dbReference type="PROSITE" id="PS50931">
    <property type="entry name" value="HTH_LYSR"/>
    <property type="match status" value="1"/>
</dbReference>
<protein>
    <submittedName>
        <fullName evidence="6">DNA-binding transcriptional regulator, LysR family</fullName>
    </submittedName>
</protein>
<evidence type="ECO:0000256" key="4">
    <source>
        <dbReference type="ARBA" id="ARBA00023163"/>
    </source>
</evidence>
<evidence type="ECO:0000313" key="7">
    <source>
        <dbReference type="Proteomes" id="UP000199501"/>
    </source>
</evidence>
<keyword evidence="3 6" id="KW-0238">DNA-binding</keyword>